<dbReference type="RefSeq" id="XP_002112326.1">
    <property type="nucleotide sequence ID" value="XM_002112290.1"/>
</dbReference>
<dbReference type="STRING" id="10228.B3RXI8"/>
<dbReference type="InParanoid" id="B3RXI8"/>
<evidence type="ECO:0000313" key="5">
    <source>
        <dbReference type="Proteomes" id="UP000009022"/>
    </source>
</evidence>
<evidence type="ECO:0000256" key="2">
    <source>
        <dbReference type="ARBA" id="ARBA00023043"/>
    </source>
</evidence>
<dbReference type="PANTHER" id="PTHR24161">
    <property type="entry name" value="ANK_REP_REGION DOMAIN-CONTAINING PROTEIN-RELATED"/>
    <property type="match status" value="1"/>
</dbReference>
<dbReference type="AlphaFoldDB" id="B3RXI8"/>
<evidence type="ECO:0000256" key="1">
    <source>
        <dbReference type="ARBA" id="ARBA00022737"/>
    </source>
</evidence>
<dbReference type="InterPro" id="IPR036770">
    <property type="entry name" value="Ankyrin_rpt-contain_sf"/>
</dbReference>
<dbReference type="eggNOG" id="KOG0509">
    <property type="taxonomic scope" value="Eukaryota"/>
</dbReference>
<evidence type="ECO:0000256" key="3">
    <source>
        <dbReference type="PROSITE-ProRule" id="PRU00023"/>
    </source>
</evidence>
<dbReference type="OMA" id="IHCACTY"/>
<sequence length="85" mass="9260">MSKLSVKPIHCACTYGHTLSVEMLFQAGADINAKDSYGRTPLITAVQNDYTLLVAYLTTKRAAIDLTDIHGETPLHWAAHKGCIS</sequence>
<dbReference type="KEGG" id="tad:TRIADDRAFT_25504"/>
<dbReference type="Gene3D" id="1.25.40.20">
    <property type="entry name" value="Ankyrin repeat-containing domain"/>
    <property type="match status" value="1"/>
</dbReference>
<dbReference type="PROSITE" id="PS50088">
    <property type="entry name" value="ANK_REPEAT"/>
    <property type="match status" value="1"/>
</dbReference>
<keyword evidence="5" id="KW-1185">Reference proteome</keyword>
<dbReference type="SMART" id="SM00248">
    <property type="entry name" value="ANK"/>
    <property type="match status" value="2"/>
</dbReference>
<dbReference type="SUPFAM" id="SSF48403">
    <property type="entry name" value="Ankyrin repeat"/>
    <property type="match status" value="1"/>
</dbReference>
<dbReference type="CTD" id="6753969"/>
<organism evidence="4 5">
    <name type="scientific">Trichoplax adhaerens</name>
    <name type="common">Trichoplax reptans</name>
    <dbReference type="NCBI Taxonomy" id="10228"/>
    <lineage>
        <taxon>Eukaryota</taxon>
        <taxon>Metazoa</taxon>
        <taxon>Placozoa</taxon>
        <taxon>Uniplacotomia</taxon>
        <taxon>Trichoplacea</taxon>
        <taxon>Trichoplacidae</taxon>
        <taxon>Trichoplax</taxon>
    </lineage>
</organism>
<name>B3RXI8_TRIAD</name>
<dbReference type="HOGENOM" id="CLU_000134_45_5_1"/>
<feature type="repeat" description="ANK" evidence="3">
    <location>
        <begin position="4"/>
        <end position="36"/>
    </location>
</feature>
<reference evidence="4 5" key="1">
    <citation type="journal article" date="2008" name="Nature">
        <title>The Trichoplax genome and the nature of placozoans.</title>
        <authorList>
            <person name="Srivastava M."/>
            <person name="Begovic E."/>
            <person name="Chapman J."/>
            <person name="Putnam N.H."/>
            <person name="Hellsten U."/>
            <person name="Kawashima T."/>
            <person name="Kuo A."/>
            <person name="Mitros T."/>
            <person name="Salamov A."/>
            <person name="Carpenter M.L."/>
            <person name="Signorovitch A.Y."/>
            <person name="Moreno M.A."/>
            <person name="Kamm K."/>
            <person name="Grimwood J."/>
            <person name="Schmutz J."/>
            <person name="Shapiro H."/>
            <person name="Grigoriev I.V."/>
            <person name="Buss L.W."/>
            <person name="Schierwater B."/>
            <person name="Dellaporta S.L."/>
            <person name="Rokhsar D.S."/>
        </authorList>
    </citation>
    <scope>NUCLEOTIDE SEQUENCE [LARGE SCALE GENOMIC DNA]</scope>
    <source>
        <strain evidence="4 5">Grell-BS-1999</strain>
    </source>
</reference>
<gene>
    <name evidence="4" type="ORF">TRIADDRAFT_25504</name>
</gene>
<dbReference type="PROSITE" id="PS50297">
    <property type="entry name" value="ANK_REP_REGION"/>
    <property type="match status" value="1"/>
</dbReference>
<accession>B3RXI8</accession>
<dbReference type="Pfam" id="PF12796">
    <property type="entry name" value="Ank_2"/>
    <property type="match status" value="1"/>
</dbReference>
<dbReference type="GeneID" id="6753969"/>
<dbReference type="OrthoDB" id="163438at2759"/>
<dbReference type="Proteomes" id="UP000009022">
    <property type="component" value="Unassembled WGS sequence"/>
</dbReference>
<keyword evidence="2 3" id="KW-0040">ANK repeat</keyword>
<dbReference type="PANTHER" id="PTHR24161:SF17">
    <property type="entry name" value="PALMITOYLTRANSFERASE"/>
    <property type="match status" value="1"/>
</dbReference>
<keyword evidence="1" id="KW-0677">Repeat</keyword>
<dbReference type="PhylomeDB" id="B3RXI8"/>
<evidence type="ECO:0000313" key="4">
    <source>
        <dbReference type="EMBL" id="EDV24436.1"/>
    </source>
</evidence>
<dbReference type="InterPro" id="IPR002110">
    <property type="entry name" value="Ankyrin_rpt"/>
</dbReference>
<proteinExistence type="predicted"/>
<protein>
    <submittedName>
        <fullName evidence="4">Uncharacterized protein</fullName>
    </submittedName>
</protein>
<dbReference type="EMBL" id="DS985245">
    <property type="protein sequence ID" value="EDV24436.1"/>
    <property type="molecule type" value="Genomic_DNA"/>
</dbReference>